<sequence>MTGHLDAGVRDADGQLAPRLLVIAQDDYHAAYVGTTADGRQFFVTTPFAWALDDGSGSEFAARYLFDAVGALVDSTIIPLGIRPGSGALPGNVAHFEEQEKAVERLLSEIQPVLFCDITVAPFSVMAHGHEFGLILNGPDSEDDHEWYWNVTVEPGDYMAFYAPWDDGEYDT</sequence>
<dbReference type="Proteomes" id="UP000305109">
    <property type="component" value="Unassembled WGS sequence"/>
</dbReference>
<dbReference type="RefSeq" id="WP_136911186.1">
    <property type="nucleotide sequence ID" value="NZ_SUMD01000009.1"/>
</dbReference>
<gene>
    <name evidence="1" type="ORF">FCG67_18650</name>
</gene>
<accession>A0ABY2RGH9</accession>
<proteinExistence type="predicted"/>
<organism evidence="1 2">
    <name type="scientific">Rhodococcus oryzae</name>
    <dbReference type="NCBI Taxonomy" id="2571143"/>
    <lineage>
        <taxon>Bacteria</taxon>
        <taxon>Bacillati</taxon>
        <taxon>Actinomycetota</taxon>
        <taxon>Actinomycetes</taxon>
        <taxon>Mycobacteriales</taxon>
        <taxon>Nocardiaceae</taxon>
        <taxon>Rhodococcus</taxon>
    </lineage>
</organism>
<evidence type="ECO:0008006" key="3">
    <source>
        <dbReference type="Google" id="ProtNLM"/>
    </source>
</evidence>
<name>A0ABY2RGH9_9NOCA</name>
<protein>
    <recommendedName>
        <fullName evidence="3">DUF4262 domain-containing protein</fullName>
    </recommendedName>
</protein>
<dbReference type="EMBL" id="SUMD01000009">
    <property type="protein sequence ID" value="TJZ76037.1"/>
    <property type="molecule type" value="Genomic_DNA"/>
</dbReference>
<evidence type="ECO:0000313" key="2">
    <source>
        <dbReference type="Proteomes" id="UP000305109"/>
    </source>
</evidence>
<keyword evidence="2" id="KW-1185">Reference proteome</keyword>
<reference evidence="1 2" key="1">
    <citation type="submission" date="2019-04" db="EMBL/GenBank/DDBJ databases">
        <title>Rhodococcus oryzae sp. nov., a novel actinomycete isolated from rhizosphere soil of rice (Oryza sativa L.).</title>
        <authorList>
            <person name="Li C."/>
        </authorList>
    </citation>
    <scope>NUCLEOTIDE SEQUENCE [LARGE SCALE GENOMIC DNA]</scope>
    <source>
        <strain evidence="1 2">NEAU-CX67</strain>
    </source>
</reference>
<evidence type="ECO:0000313" key="1">
    <source>
        <dbReference type="EMBL" id="TJZ76037.1"/>
    </source>
</evidence>
<comment type="caution">
    <text evidence="1">The sequence shown here is derived from an EMBL/GenBank/DDBJ whole genome shotgun (WGS) entry which is preliminary data.</text>
</comment>